<name>A0A0N4XP71_NIPBR</name>
<organism evidence="4">
    <name type="scientific">Nippostrongylus brasiliensis</name>
    <name type="common">Rat hookworm</name>
    <dbReference type="NCBI Taxonomy" id="27835"/>
    <lineage>
        <taxon>Eukaryota</taxon>
        <taxon>Metazoa</taxon>
        <taxon>Ecdysozoa</taxon>
        <taxon>Nematoda</taxon>
        <taxon>Chromadorea</taxon>
        <taxon>Rhabditida</taxon>
        <taxon>Rhabditina</taxon>
        <taxon>Rhabditomorpha</taxon>
        <taxon>Strongyloidea</taxon>
        <taxon>Heligmosomidae</taxon>
        <taxon>Nippostrongylus</taxon>
    </lineage>
</organism>
<dbReference type="Pfam" id="PF00005">
    <property type="entry name" value="ABC_tran"/>
    <property type="match status" value="1"/>
</dbReference>
<evidence type="ECO:0000313" key="4">
    <source>
        <dbReference type="WBParaSite" id="NBR_0000432301-mRNA-1"/>
    </source>
</evidence>
<sequence length="191" mass="21347">LRSHTELFVEDPVLFSSTLRFNVDPFNHFADSDIWLALEACQVKEMASKHKAGLLMEIEEGGKNISSGERQLLCLCRSLLEGGKILILDETTASLDYATQVLVNEASLEPSMMKKLFSFSPSILPVLPHVVRECFQQATIISIAHKLETIGECDKVAVMEDGEMVEFDSPSNLLAKEDSIFREMVQIQRAN</sequence>
<dbReference type="GO" id="GO:0016887">
    <property type="term" value="F:ATP hydrolysis activity"/>
    <property type="evidence" value="ECO:0007669"/>
    <property type="project" value="InterPro"/>
</dbReference>
<dbReference type="InterPro" id="IPR027417">
    <property type="entry name" value="P-loop_NTPase"/>
</dbReference>
<accession>A0A0N4XP71</accession>
<feature type="domain" description="ABC transporter" evidence="3">
    <location>
        <begin position="57"/>
        <end position="93"/>
    </location>
</feature>
<evidence type="ECO:0000259" key="3">
    <source>
        <dbReference type="Pfam" id="PF00005"/>
    </source>
</evidence>
<evidence type="ECO:0000256" key="2">
    <source>
        <dbReference type="ARBA" id="ARBA00022840"/>
    </source>
</evidence>
<keyword evidence="1" id="KW-0547">Nucleotide-binding</keyword>
<dbReference type="PANTHER" id="PTHR24223">
    <property type="entry name" value="ATP-BINDING CASSETTE SUB-FAMILY C"/>
    <property type="match status" value="1"/>
</dbReference>
<dbReference type="GO" id="GO:0042626">
    <property type="term" value="F:ATPase-coupled transmembrane transporter activity"/>
    <property type="evidence" value="ECO:0007669"/>
    <property type="project" value="TreeGrafter"/>
</dbReference>
<reference evidence="4" key="1">
    <citation type="submission" date="2017-02" db="UniProtKB">
        <authorList>
            <consortium name="WormBaseParasite"/>
        </authorList>
    </citation>
    <scope>IDENTIFICATION</scope>
</reference>
<evidence type="ECO:0000256" key="1">
    <source>
        <dbReference type="ARBA" id="ARBA00022741"/>
    </source>
</evidence>
<dbReference type="OMA" id="LYTKRKX"/>
<proteinExistence type="predicted"/>
<protein>
    <submittedName>
        <fullName evidence="4">ABC transporter domain-containing protein</fullName>
    </submittedName>
</protein>
<dbReference type="Gene3D" id="3.40.50.300">
    <property type="entry name" value="P-loop containing nucleotide triphosphate hydrolases"/>
    <property type="match status" value="1"/>
</dbReference>
<dbReference type="GO" id="GO:0016020">
    <property type="term" value="C:membrane"/>
    <property type="evidence" value="ECO:0007669"/>
    <property type="project" value="TreeGrafter"/>
</dbReference>
<dbReference type="InterPro" id="IPR050173">
    <property type="entry name" value="ABC_transporter_C-like"/>
</dbReference>
<dbReference type="SUPFAM" id="SSF52540">
    <property type="entry name" value="P-loop containing nucleoside triphosphate hydrolases"/>
    <property type="match status" value="1"/>
</dbReference>
<dbReference type="InterPro" id="IPR003439">
    <property type="entry name" value="ABC_transporter-like_ATP-bd"/>
</dbReference>
<dbReference type="PANTHER" id="PTHR24223:SF343">
    <property type="entry name" value="CYSTIC FIBROSIS TRANSMEMBRANE CONDUCTANCE REGULATOR HOMOLOG"/>
    <property type="match status" value="1"/>
</dbReference>
<keyword evidence="2" id="KW-0067">ATP-binding</keyword>
<dbReference type="AlphaFoldDB" id="A0A0N4XP71"/>
<dbReference type="GO" id="GO:0005524">
    <property type="term" value="F:ATP binding"/>
    <property type="evidence" value="ECO:0007669"/>
    <property type="project" value="UniProtKB-KW"/>
</dbReference>
<dbReference type="WBParaSite" id="NBR_0000432301-mRNA-1">
    <property type="protein sequence ID" value="NBR_0000432301-mRNA-1"/>
    <property type="gene ID" value="NBR_0000432301"/>
</dbReference>